<feature type="region of interest" description="Disordered" evidence="1">
    <location>
        <begin position="313"/>
        <end position="335"/>
    </location>
</feature>
<sequence>MENPHAERQAILLERILKNTSKCTEMVLELNHCMEYTIRLDARAFKASKRQRKLVNRWNRYVISGKDSEHMDDDGQSPTASKKKKPHPKTKTPEFSLCDAIHASEAGFIDGSGSVTGSEAPFHSFETTLEPSTYTDEKYALFEQYQRSVHHDNTTPGGFKRFLVDSPLIDKRIPYPSSDPPAHLPKTYGSYHQLYRVDGTLVAMGVIDVLPACVSSVYFMYDHEKWEKFSFGKLSALREISLVQEMNEAGAPGMEFLYMGFYIHTCPKMRYKGEYAPSYLADPETYTWHPLPSCVALLDKQRYACFERPDWFTRSGDSGSPPPMPPPPSPPPPDEAELGIELEHVQAVSQIKDNTLWIAPVAVRAPVLLPAPSPISYTAYTQFADDAVLGRLGAARGGRGVYTRVGGGGGEGGGFYFLGGVVVF</sequence>
<dbReference type="OrthoDB" id="74183at2759"/>
<keyword evidence="4" id="KW-1185">Reference proteome</keyword>
<dbReference type="PANTHER" id="PTHR21367:SF1">
    <property type="entry name" value="ARGINYL-TRNA--PROTEIN TRANSFERASE 1"/>
    <property type="match status" value="1"/>
</dbReference>
<evidence type="ECO:0000259" key="2">
    <source>
        <dbReference type="Pfam" id="PF04377"/>
    </source>
</evidence>
<feature type="region of interest" description="Disordered" evidence="1">
    <location>
        <begin position="66"/>
        <end position="93"/>
    </location>
</feature>
<name>A0A9P7G2R4_9AGAR</name>
<feature type="compositionally biased region" description="Pro residues" evidence="1">
    <location>
        <begin position="320"/>
        <end position="333"/>
    </location>
</feature>
<evidence type="ECO:0000313" key="3">
    <source>
        <dbReference type="EMBL" id="KAG5642533.1"/>
    </source>
</evidence>
<reference evidence="3" key="1">
    <citation type="submission" date="2020-07" db="EMBL/GenBank/DDBJ databases">
        <authorList>
            <person name="Nieuwenhuis M."/>
            <person name="Van De Peppel L.J.J."/>
        </authorList>
    </citation>
    <scope>NUCLEOTIDE SEQUENCE</scope>
    <source>
        <strain evidence="3">AP01</strain>
        <tissue evidence="3">Mycelium</tissue>
    </source>
</reference>
<dbReference type="AlphaFoldDB" id="A0A9P7G2R4"/>
<organism evidence="3 4">
    <name type="scientific">Asterophora parasitica</name>
    <dbReference type="NCBI Taxonomy" id="117018"/>
    <lineage>
        <taxon>Eukaryota</taxon>
        <taxon>Fungi</taxon>
        <taxon>Dikarya</taxon>
        <taxon>Basidiomycota</taxon>
        <taxon>Agaricomycotina</taxon>
        <taxon>Agaricomycetes</taxon>
        <taxon>Agaricomycetidae</taxon>
        <taxon>Agaricales</taxon>
        <taxon>Tricholomatineae</taxon>
        <taxon>Lyophyllaceae</taxon>
        <taxon>Asterophora</taxon>
    </lineage>
</organism>
<dbReference type="GO" id="GO:0005737">
    <property type="term" value="C:cytoplasm"/>
    <property type="evidence" value="ECO:0007669"/>
    <property type="project" value="TreeGrafter"/>
</dbReference>
<dbReference type="Pfam" id="PF08650">
    <property type="entry name" value="DASH_Dad4"/>
    <property type="match status" value="1"/>
</dbReference>
<proteinExistence type="predicted"/>
<dbReference type="Pfam" id="PF04377">
    <property type="entry name" value="ATE_C"/>
    <property type="match status" value="1"/>
</dbReference>
<comment type="caution">
    <text evidence="3">The sequence shown here is derived from an EMBL/GenBank/DDBJ whole genome shotgun (WGS) entry which is preliminary data.</text>
</comment>
<evidence type="ECO:0000256" key="1">
    <source>
        <dbReference type="SAM" id="MobiDB-lite"/>
    </source>
</evidence>
<evidence type="ECO:0000313" key="4">
    <source>
        <dbReference type="Proteomes" id="UP000775547"/>
    </source>
</evidence>
<dbReference type="EMBL" id="JABCKV010000178">
    <property type="protein sequence ID" value="KAG5642533.1"/>
    <property type="molecule type" value="Genomic_DNA"/>
</dbReference>
<dbReference type="PANTHER" id="PTHR21367">
    <property type="entry name" value="ARGININE-TRNA-PROTEIN TRANSFERASE 1"/>
    <property type="match status" value="1"/>
</dbReference>
<gene>
    <name evidence="3" type="ORF">DXG03_002606</name>
</gene>
<feature type="domain" description="N-end rule aminoacyl transferase C-terminal" evidence="2">
    <location>
        <begin position="137"/>
        <end position="281"/>
    </location>
</feature>
<dbReference type="GO" id="GO:0042729">
    <property type="term" value="C:DASH complex"/>
    <property type="evidence" value="ECO:0007669"/>
    <property type="project" value="InterPro"/>
</dbReference>
<dbReference type="InterPro" id="IPR007472">
    <property type="entry name" value="N-end_Aminoacyl_Trfase_C"/>
</dbReference>
<reference evidence="3" key="2">
    <citation type="submission" date="2021-10" db="EMBL/GenBank/DDBJ databases">
        <title>Phylogenomics reveals ancestral predisposition of the termite-cultivated fungus Termitomyces towards a domesticated lifestyle.</title>
        <authorList>
            <person name="Auxier B."/>
            <person name="Grum-Grzhimaylo A."/>
            <person name="Cardenas M.E."/>
            <person name="Lodge J.D."/>
            <person name="Laessoe T."/>
            <person name="Pedersen O."/>
            <person name="Smith M.E."/>
            <person name="Kuyper T.W."/>
            <person name="Franco-Molano E.A."/>
            <person name="Baroni T.J."/>
            <person name="Aanen D.K."/>
        </authorList>
    </citation>
    <scope>NUCLEOTIDE SEQUENCE</scope>
    <source>
        <strain evidence="3">AP01</strain>
        <tissue evidence="3">Mycelium</tissue>
    </source>
</reference>
<protein>
    <recommendedName>
        <fullName evidence="2">N-end rule aminoacyl transferase C-terminal domain-containing protein</fullName>
    </recommendedName>
</protein>
<accession>A0A9P7G2R4</accession>
<dbReference type="GO" id="GO:0008608">
    <property type="term" value="P:attachment of spindle microtubules to kinetochore"/>
    <property type="evidence" value="ECO:0007669"/>
    <property type="project" value="InterPro"/>
</dbReference>
<dbReference type="InterPro" id="IPR013959">
    <property type="entry name" value="DASH_Dad4"/>
</dbReference>
<feature type="compositionally biased region" description="Basic residues" evidence="1">
    <location>
        <begin position="81"/>
        <end position="90"/>
    </location>
</feature>
<dbReference type="InterPro" id="IPR030700">
    <property type="entry name" value="N-end_Aminoacyl_Trfase"/>
</dbReference>
<dbReference type="GO" id="GO:0072686">
    <property type="term" value="C:mitotic spindle"/>
    <property type="evidence" value="ECO:0007669"/>
    <property type="project" value="InterPro"/>
</dbReference>
<dbReference type="GO" id="GO:0004057">
    <property type="term" value="F:arginyl-tRNA--protein transferase activity"/>
    <property type="evidence" value="ECO:0007669"/>
    <property type="project" value="InterPro"/>
</dbReference>
<dbReference type="Proteomes" id="UP000775547">
    <property type="component" value="Unassembled WGS sequence"/>
</dbReference>